<dbReference type="GO" id="GO:0016020">
    <property type="term" value="C:membrane"/>
    <property type="evidence" value="ECO:0007669"/>
    <property type="project" value="TreeGrafter"/>
</dbReference>
<reference evidence="20" key="1">
    <citation type="submission" date="2023-03" db="EMBL/GenBank/DDBJ databases">
        <title>Actinorhabdospora filicis NBRC 111898.</title>
        <authorList>
            <person name="Ichikawa N."/>
            <person name="Sato H."/>
            <person name="Tonouchi N."/>
        </authorList>
    </citation>
    <scope>NUCLEOTIDE SEQUENCE</scope>
    <source>
        <strain evidence="20">NBRC 111898</strain>
    </source>
</reference>
<dbReference type="NCBIfam" id="TIGR00653">
    <property type="entry name" value="GlnA"/>
    <property type="match status" value="1"/>
</dbReference>
<evidence type="ECO:0000259" key="18">
    <source>
        <dbReference type="PROSITE" id="PS51986"/>
    </source>
</evidence>
<evidence type="ECO:0000256" key="11">
    <source>
        <dbReference type="PIRSR" id="PIRSR604809-1"/>
    </source>
</evidence>
<evidence type="ECO:0000256" key="8">
    <source>
        <dbReference type="ARBA" id="ARBA00022741"/>
    </source>
</evidence>
<dbReference type="EC" id="6.3.1.2" evidence="4 17"/>
<feature type="binding site" evidence="13">
    <location>
        <position position="362"/>
    </location>
    <ligand>
        <name>Mg(2+)</name>
        <dbReference type="ChEBI" id="CHEBI:18420"/>
        <label>1</label>
    </ligand>
</feature>
<feature type="modified residue" description="O-AMP-tyrosine" evidence="14">
    <location>
        <position position="402"/>
    </location>
</feature>
<feature type="domain" description="GS beta-grasp" evidence="18">
    <location>
        <begin position="15"/>
        <end position="99"/>
    </location>
</feature>
<evidence type="ECO:0000256" key="3">
    <source>
        <dbReference type="ARBA" id="ARBA00011354"/>
    </source>
</evidence>
<dbReference type="InterPro" id="IPR027303">
    <property type="entry name" value="Gln_synth_gly_rich_site"/>
</dbReference>
<feature type="binding site" evidence="13">
    <location>
        <position position="272"/>
    </location>
    <ligand>
        <name>Mg(2+)</name>
        <dbReference type="ChEBI" id="CHEBI:18420"/>
        <label>1</label>
    </ligand>
</feature>
<feature type="binding site" evidence="12">
    <location>
        <position position="343"/>
    </location>
    <ligand>
        <name>ATP</name>
        <dbReference type="ChEBI" id="CHEBI:30616"/>
    </ligand>
</feature>
<evidence type="ECO:0000256" key="12">
    <source>
        <dbReference type="PIRSR" id="PIRSR604809-2"/>
    </source>
</evidence>
<keyword evidence="8 12" id="KW-0547">Nucleotide-binding</keyword>
<dbReference type="AlphaFoldDB" id="A0A9W6SHS0"/>
<dbReference type="InterPro" id="IPR004809">
    <property type="entry name" value="Gln_synth_I"/>
</dbReference>
<dbReference type="SMART" id="SM01230">
    <property type="entry name" value="Gln-synt_C"/>
    <property type="match status" value="1"/>
</dbReference>
<comment type="cofactor">
    <cofactor evidence="13">
        <name>Mg(2+)</name>
        <dbReference type="ChEBI" id="CHEBI:18420"/>
    </cofactor>
    <text evidence="13">Binds 2 Mg(2+) ions per subunit.</text>
</comment>
<feature type="binding site" evidence="13">
    <location>
        <position position="223"/>
    </location>
    <ligand>
        <name>Mg(2+)</name>
        <dbReference type="ChEBI" id="CHEBI:18420"/>
        <label>1</label>
    </ligand>
</feature>
<comment type="subcellular location">
    <subcellularLocation>
        <location evidence="1">Cytoplasm</location>
    </subcellularLocation>
</comment>
<dbReference type="PANTHER" id="PTHR43407:SF1">
    <property type="entry name" value="LENGSIN"/>
    <property type="match status" value="1"/>
</dbReference>
<keyword evidence="6" id="KW-0963">Cytoplasm</keyword>
<comment type="catalytic activity">
    <reaction evidence="10 17">
        <text>L-glutamate + NH4(+) + ATP = L-glutamine + ADP + phosphate + H(+)</text>
        <dbReference type="Rhea" id="RHEA:16169"/>
        <dbReference type="ChEBI" id="CHEBI:15378"/>
        <dbReference type="ChEBI" id="CHEBI:28938"/>
        <dbReference type="ChEBI" id="CHEBI:29985"/>
        <dbReference type="ChEBI" id="CHEBI:30616"/>
        <dbReference type="ChEBI" id="CHEBI:43474"/>
        <dbReference type="ChEBI" id="CHEBI:58359"/>
        <dbReference type="ChEBI" id="CHEBI:456216"/>
        <dbReference type="EC" id="6.3.1.2"/>
    </reaction>
</comment>
<evidence type="ECO:0000256" key="17">
    <source>
        <dbReference type="RuleBase" id="RU004356"/>
    </source>
</evidence>
<feature type="binding site" evidence="13">
    <location>
        <position position="215"/>
    </location>
    <ligand>
        <name>Mg(2+)</name>
        <dbReference type="ChEBI" id="CHEBI:18420"/>
        <label>1</label>
    </ligand>
</feature>
<evidence type="ECO:0000256" key="1">
    <source>
        <dbReference type="ARBA" id="ARBA00004496"/>
    </source>
</evidence>
<keyword evidence="9 12" id="KW-0067">ATP-binding</keyword>
<dbReference type="PROSITE" id="PS00181">
    <property type="entry name" value="GLNA_ATP"/>
    <property type="match status" value="1"/>
</dbReference>
<feature type="binding site" evidence="12">
    <location>
        <begin position="274"/>
        <end position="276"/>
    </location>
    <ligand>
        <name>ATP</name>
        <dbReference type="ChEBI" id="CHEBI:30616"/>
    </ligand>
</feature>
<dbReference type="PANTHER" id="PTHR43407">
    <property type="entry name" value="GLUTAMINE SYNTHETASE"/>
    <property type="match status" value="1"/>
</dbReference>
<dbReference type="InterPro" id="IPR008147">
    <property type="entry name" value="Gln_synt_N"/>
</dbReference>
<keyword evidence="13" id="KW-0479">Metal-binding</keyword>
<evidence type="ECO:0000313" key="20">
    <source>
        <dbReference type="EMBL" id="GLZ75721.1"/>
    </source>
</evidence>
<dbReference type="GO" id="GO:0006542">
    <property type="term" value="P:glutamine biosynthetic process"/>
    <property type="evidence" value="ECO:0007669"/>
    <property type="project" value="InterPro"/>
</dbReference>
<dbReference type="SUPFAM" id="SSF54368">
    <property type="entry name" value="Glutamine synthetase, N-terminal domain"/>
    <property type="match status" value="1"/>
</dbReference>
<evidence type="ECO:0000256" key="5">
    <source>
        <dbReference type="ARBA" id="ARBA00021364"/>
    </source>
</evidence>
<feature type="binding site" evidence="11">
    <location>
        <position position="343"/>
    </location>
    <ligand>
        <name>L-glutamate</name>
        <dbReference type="ChEBI" id="CHEBI:29985"/>
    </ligand>
</feature>
<evidence type="ECO:0000256" key="6">
    <source>
        <dbReference type="ARBA" id="ARBA00022490"/>
    </source>
</evidence>
<dbReference type="GO" id="GO:0004356">
    <property type="term" value="F:glutamine synthetase activity"/>
    <property type="evidence" value="ECO:0007669"/>
    <property type="project" value="UniProtKB-EC"/>
</dbReference>
<dbReference type="EMBL" id="BSTX01000001">
    <property type="protein sequence ID" value="GLZ75721.1"/>
    <property type="molecule type" value="Genomic_DNA"/>
</dbReference>
<evidence type="ECO:0000259" key="19">
    <source>
        <dbReference type="PROSITE" id="PS51987"/>
    </source>
</evidence>
<feature type="binding site" evidence="11">
    <location>
        <position position="325"/>
    </location>
    <ligand>
        <name>L-glutamate</name>
        <dbReference type="ChEBI" id="CHEBI:29985"/>
    </ligand>
</feature>
<evidence type="ECO:0000256" key="9">
    <source>
        <dbReference type="ARBA" id="ARBA00022840"/>
    </source>
</evidence>
<evidence type="ECO:0000256" key="14">
    <source>
        <dbReference type="PIRSR" id="PIRSR604809-50"/>
    </source>
</evidence>
<keyword evidence="7 17" id="KW-0436">Ligase</keyword>
<dbReference type="PROSITE" id="PS51987">
    <property type="entry name" value="GS_CATALYTIC"/>
    <property type="match status" value="1"/>
</dbReference>
<dbReference type="InterPro" id="IPR036651">
    <property type="entry name" value="Gln_synt_N_sf"/>
</dbReference>
<dbReference type="Proteomes" id="UP001165079">
    <property type="component" value="Unassembled WGS sequence"/>
</dbReference>
<evidence type="ECO:0000256" key="10">
    <source>
        <dbReference type="ARBA" id="ARBA00049436"/>
    </source>
</evidence>
<keyword evidence="14" id="KW-0597">Phosphoprotein</keyword>
<dbReference type="PROSITE" id="PS00180">
    <property type="entry name" value="GLNA_1"/>
    <property type="match status" value="1"/>
</dbReference>
<feature type="domain" description="GS catalytic" evidence="19">
    <location>
        <begin position="107"/>
        <end position="474"/>
    </location>
</feature>
<organism evidence="20 21">
    <name type="scientific">Actinorhabdospora filicis</name>
    <dbReference type="NCBI Taxonomy" id="1785913"/>
    <lineage>
        <taxon>Bacteria</taxon>
        <taxon>Bacillati</taxon>
        <taxon>Actinomycetota</taxon>
        <taxon>Actinomycetes</taxon>
        <taxon>Micromonosporales</taxon>
        <taxon>Micromonosporaceae</taxon>
        <taxon>Actinorhabdospora</taxon>
    </lineage>
</organism>
<dbReference type="Gene3D" id="3.10.20.70">
    <property type="entry name" value="Glutamine synthetase, N-terminal domain"/>
    <property type="match status" value="1"/>
</dbReference>
<dbReference type="Pfam" id="PF00120">
    <property type="entry name" value="Gln-synt_C"/>
    <property type="match status" value="1"/>
</dbReference>
<dbReference type="GO" id="GO:0005524">
    <property type="term" value="F:ATP binding"/>
    <property type="evidence" value="ECO:0007669"/>
    <property type="project" value="UniProtKB-KW"/>
</dbReference>
<protein>
    <recommendedName>
        <fullName evidence="5 17">Glutamine synthetase</fullName>
        <ecNumber evidence="4 17">6.3.1.2</ecNumber>
    </recommendedName>
</protein>
<evidence type="ECO:0000313" key="21">
    <source>
        <dbReference type="Proteomes" id="UP001165079"/>
    </source>
</evidence>
<comment type="caution">
    <text evidence="20">The sequence shown here is derived from an EMBL/GenBank/DDBJ whole genome shotgun (WGS) entry which is preliminary data.</text>
</comment>
<dbReference type="InterPro" id="IPR008146">
    <property type="entry name" value="Gln_synth_cat_dom"/>
</dbReference>
<feature type="binding site" evidence="13">
    <location>
        <position position="134"/>
    </location>
    <ligand>
        <name>Mg(2+)</name>
        <dbReference type="ChEBI" id="CHEBI:18420"/>
        <label>1</label>
    </ligand>
</feature>
<keyword evidence="13" id="KW-0460">Magnesium</keyword>
<feature type="binding site" evidence="11">
    <location>
        <position position="364"/>
    </location>
    <ligand>
        <name>L-glutamate</name>
        <dbReference type="ChEBI" id="CHEBI:29985"/>
    </ligand>
</feature>
<feature type="binding site" evidence="12">
    <location>
        <position position="357"/>
    </location>
    <ligand>
        <name>ATP</name>
        <dbReference type="ChEBI" id="CHEBI:30616"/>
    </ligand>
</feature>
<evidence type="ECO:0000256" key="15">
    <source>
        <dbReference type="PROSITE-ProRule" id="PRU01330"/>
    </source>
</evidence>
<feature type="binding site" evidence="12">
    <location>
        <begin position="226"/>
        <end position="228"/>
    </location>
    <ligand>
        <name>ATP</name>
        <dbReference type="ChEBI" id="CHEBI:30616"/>
    </ligand>
</feature>
<evidence type="ECO:0000256" key="7">
    <source>
        <dbReference type="ARBA" id="ARBA00022598"/>
    </source>
</evidence>
<accession>A0A9W6SHS0</accession>
<dbReference type="Gene3D" id="3.30.590.10">
    <property type="entry name" value="Glutamine synthetase/guanido kinase, catalytic domain"/>
    <property type="match status" value="1"/>
</dbReference>
<feature type="binding site" evidence="12">
    <location>
        <position position="210"/>
    </location>
    <ligand>
        <name>ATP</name>
        <dbReference type="ChEBI" id="CHEBI:30616"/>
    </ligand>
</feature>
<dbReference type="InterPro" id="IPR014746">
    <property type="entry name" value="Gln_synth/guanido_kin_cat_dom"/>
</dbReference>
<dbReference type="GO" id="GO:0046872">
    <property type="term" value="F:metal ion binding"/>
    <property type="evidence" value="ECO:0007669"/>
    <property type="project" value="UniProtKB-KW"/>
</dbReference>
<evidence type="ECO:0000256" key="13">
    <source>
        <dbReference type="PIRSR" id="PIRSR604809-3"/>
    </source>
</evidence>
<evidence type="ECO:0000256" key="4">
    <source>
        <dbReference type="ARBA" id="ARBA00012937"/>
    </source>
</evidence>
<comment type="similarity">
    <text evidence="2 15 16">Belongs to the glutamine synthetase family.</text>
</comment>
<name>A0A9W6SHS0_9ACTN</name>
<evidence type="ECO:0000256" key="16">
    <source>
        <dbReference type="RuleBase" id="RU000384"/>
    </source>
</evidence>
<evidence type="ECO:0000256" key="2">
    <source>
        <dbReference type="ARBA" id="ARBA00009897"/>
    </source>
</evidence>
<feature type="binding site" evidence="11">
    <location>
        <position position="331"/>
    </location>
    <ligand>
        <name>L-glutamate</name>
        <dbReference type="ChEBI" id="CHEBI:29985"/>
    </ligand>
</feature>
<dbReference type="GO" id="GO:0005737">
    <property type="term" value="C:cytoplasm"/>
    <property type="evidence" value="ECO:0007669"/>
    <property type="project" value="UniProtKB-SubCell"/>
</dbReference>
<dbReference type="InterPro" id="IPR027302">
    <property type="entry name" value="Gln_synth_N_conserv_site"/>
</dbReference>
<dbReference type="PROSITE" id="PS51986">
    <property type="entry name" value="GS_BETA_GRASP"/>
    <property type="match status" value="1"/>
</dbReference>
<comment type="subunit">
    <text evidence="3">Oligomer of 12 subunits arranged in the form of two hexagons.</text>
</comment>
<gene>
    <name evidence="20" type="primary">glnA</name>
    <name evidence="20" type="ORF">Afil01_05280</name>
</gene>
<feature type="binding site" evidence="13">
    <location>
        <position position="132"/>
    </location>
    <ligand>
        <name>Mg(2+)</name>
        <dbReference type="ChEBI" id="CHEBI:18420"/>
        <label>1</label>
    </ligand>
</feature>
<dbReference type="FunFam" id="3.30.590.10:FF:000001">
    <property type="entry name" value="Glutamine synthetase"/>
    <property type="match status" value="1"/>
</dbReference>
<dbReference type="Pfam" id="PF03951">
    <property type="entry name" value="Gln-synt_N"/>
    <property type="match status" value="1"/>
</dbReference>
<dbReference type="GO" id="GO:0019740">
    <property type="term" value="P:nitrogen utilization"/>
    <property type="evidence" value="ECO:0007669"/>
    <property type="project" value="TreeGrafter"/>
</dbReference>
<dbReference type="SUPFAM" id="SSF55931">
    <property type="entry name" value="Glutamine synthetase/guanido kinase"/>
    <property type="match status" value="1"/>
</dbReference>
<proteinExistence type="inferred from homology"/>
<keyword evidence="21" id="KW-1185">Reference proteome</keyword>
<feature type="binding site" evidence="11">
    <location>
        <begin position="267"/>
        <end position="268"/>
    </location>
    <ligand>
        <name>L-glutamate</name>
        <dbReference type="ChEBI" id="CHEBI:29985"/>
    </ligand>
</feature>
<dbReference type="RefSeq" id="WP_285660950.1">
    <property type="nucleotide sequence ID" value="NZ_BSTX01000001.1"/>
</dbReference>
<sequence length="474" mass="53181">MFANPDELFRYIRDNDVRFIDVRFCDLPGVMQHFNVPVEAFGADVFTDGLAFDGSSIRGFQAIHESDMLLLPDVTSAFVDPFRAQKTIAINFFIHDPFTREAYSRDPRNVAKKAEQYLASVGFADKAYFGAEAEFYIFDSIRYDTDVQHGFYYIDSQEGAWNSGREEEGGNRGYKPKVKGGYFPVPPVDHFADLRDGIVRELLNVGLEVERSHHEVGTAGQAEINYKFSTLLHSGDQMQLFKYIVKNTAWAAGKTATFMPKPLFGDNGSGMHTHQSLWLGGEPLFYDETGYAGLSDMARYYIGGLLAHAPSLLAFTNPTVNSYRRLVPGYEAPVNLVYSQRNRSACTRIPVTGSNPKAKRVEFRVPDPSSNPYLAFSAMLMAGLDGIKNKTEPPAPVDKDLYELPPEEFGEVTQVPGSLPEVLNALEADHDYLLEGGVFTPDLIETWVGWKRENEVDPIRLRPTPHEFALYFDV</sequence>